<organism evidence="3 4">
    <name type="scientific">Azotobacter chroococcum</name>
    <dbReference type="NCBI Taxonomy" id="353"/>
    <lineage>
        <taxon>Bacteria</taxon>
        <taxon>Pseudomonadati</taxon>
        <taxon>Pseudomonadota</taxon>
        <taxon>Gammaproteobacteria</taxon>
        <taxon>Pseudomonadales</taxon>
        <taxon>Pseudomonadaceae</taxon>
        <taxon>Azotobacter</taxon>
    </lineage>
</organism>
<dbReference type="AlphaFoldDB" id="A0AA43Z6H9"/>
<dbReference type="PANTHER" id="PTHR12126">
    <property type="entry name" value="NADH-UBIQUINONE OXIDOREDUCTASE 39 KDA SUBUNIT-RELATED"/>
    <property type="match status" value="1"/>
</dbReference>
<dbReference type="PANTHER" id="PTHR12126:SF11">
    <property type="entry name" value="NADH DEHYDROGENASE [UBIQUINONE] 1 ALPHA SUBCOMPLEX SUBUNIT 9, MITOCHONDRIAL"/>
    <property type="match status" value="1"/>
</dbReference>
<evidence type="ECO:0000313" key="3">
    <source>
        <dbReference type="EMBL" id="NHN77818.1"/>
    </source>
</evidence>
<feature type="domain" description="NAD-dependent epimerase/dehydratase" evidence="2">
    <location>
        <begin position="3"/>
        <end position="191"/>
    </location>
</feature>
<feature type="transmembrane region" description="Helical" evidence="1">
    <location>
        <begin position="302"/>
        <end position="322"/>
    </location>
</feature>
<dbReference type="Pfam" id="PF13781">
    <property type="entry name" value="DoxX_3"/>
    <property type="match status" value="1"/>
</dbReference>
<dbReference type="Proteomes" id="UP000736384">
    <property type="component" value="Unassembled WGS sequence"/>
</dbReference>
<dbReference type="GO" id="GO:0044877">
    <property type="term" value="F:protein-containing complex binding"/>
    <property type="evidence" value="ECO:0007669"/>
    <property type="project" value="TreeGrafter"/>
</dbReference>
<dbReference type="EMBL" id="JAAPAP010000007">
    <property type="protein sequence ID" value="NHN77818.1"/>
    <property type="molecule type" value="Genomic_DNA"/>
</dbReference>
<feature type="transmembrane region" description="Helical" evidence="1">
    <location>
        <begin position="372"/>
        <end position="391"/>
    </location>
</feature>
<proteinExistence type="predicted"/>
<comment type="caution">
    <text evidence="3">The sequence shown here is derived from an EMBL/GenBank/DDBJ whole genome shotgun (WGS) entry which is preliminary data.</text>
</comment>
<dbReference type="SUPFAM" id="SSF51735">
    <property type="entry name" value="NAD(P)-binding Rossmann-fold domains"/>
    <property type="match status" value="1"/>
</dbReference>
<dbReference type="Gene3D" id="3.40.50.720">
    <property type="entry name" value="NAD(P)-binding Rossmann-like Domain"/>
    <property type="match status" value="1"/>
</dbReference>
<evidence type="ECO:0000256" key="1">
    <source>
        <dbReference type="SAM" id="Phobius"/>
    </source>
</evidence>
<dbReference type="InterPro" id="IPR036291">
    <property type="entry name" value="NAD(P)-bd_dom_sf"/>
</dbReference>
<feature type="transmembrane region" description="Helical" evidence="1">
    <location>
        <begin position="342"/>
        <end position="360"/>
    </location>
</feature>
<sequence>MRILLVGAGGFIGRHLHAALRAAGHQVLASARRPDPAAPGDWCRLDLAELARDSQAFAWPEGIELVINAAGLLSTDRVQLQQVQHRGACALFERAAAHGARVLQISALGAEQGADTDFLASKAAADHYLLGLGIPAVVLRPSLVLGSGAASSRWLQSLSPWPLIPLLDNRARLQPLHVDDLCGAVLALLQRWPEQPCSLALVGPEAMTLGQLLDRLRAAQGWGPGRYRELPRALTGLGAALGERFGWRALNGQTLKLARRDNLATPEPLAGACGYRCLPLEARLHDWPSSAADSVRLALQPLLLALLVVIWLGTALVCLGPGFDWGLRILAEAGITGGPARLAVTGGALSDALLGIGLLLPCWRRRALQAQILLMLGYTALITWLLPHYWFDPFQGVGKNLVLLPVSLWLLWLQPAHARSRP</sequence>
<keyword evidence="1" id="KW-0812">Transmembrane</keyword>
<keyword evidence="1" id="KW-0472">Membrane</keyword>
<dbReference type="InterPro" id="IPR025695">
    <property type="entry name" value="DoxX-like"/>
</dbReference>
<reference evidence="3" key="1">
    <citation type="submission" date="2020-03" db="EMBL/GenBank/DDBJ databases">
        <title>Genome assembly of Azotobacter chroococcum W5.</title>
        <authorList>
            <person name="Kannepalli A."/>
        </authorList>
    </citation>
    <scope>NUCLEOTIDE SEQUENCE</scope>
    <source>
        <strain evidence="3">W5</strain>
    </source>
</reference>
<gene>
    <name evidence="3" type="ORF">HA520_11090</name>
</gene>
<dbReference type="InterPro" id="IPR001509">
    <property type="entry name" value="Epimerase_deHydtase"/>
</dbReference>
<dbReference type="Pfam" id="PF01370">
    <property type="entry name" value="Epimerase"/>
    <property type="match status" value="1"/>
</dbReference>
<name>A0AA43Z6H9_9GAMM</name>
<protein>
    <submittedName>
        <fullName evidence="3">SDR family oxidoreductase</fullName>
    </submittedName>
</protein>
<accession>A0AA43Z6H9</accession>
<keyword evidence="1" id="KW-1133">Transmembrane helix</keyword>
<dbReference type="RefSeq" id="WP_165892689.1">
    <property type="nucleotide sequence ID" value="NZ_JAAPAP010000007.1"/>
</dbReference>
<evidence type="ECO:0000259" key="2">
    <source>
        <dbReference type="Pfam" id="PF01370"/>
    </source>
</evidence>
<dbReference type="InterPro" id="IPR051207">
    <property type="entry name" value="ComplexI_NDUFA9_subunit"/>
</dbReference>
<evidence type="ECO:0000313" key="4">
    <source>
        <dbReference type="Proteomes" id="UP000736384"/>
    </source>
</evidence>